<accession>A0A397SB99</accession>
<dbReference type="EMBL" id="QKYT01000818">
    <property type="protein sequence ID" value="RIA81287.1"/>
    <property type="molecule type" value="Genomic_DNA"/>
</dbReference>
<proteinExistence type="predicted"/>
<gene>
    <name evidence="1" type="ORF">C1645_837242</name>
</gene>
<sequence length="86" mass="10065">WPKNKESLNDYGKKELEKLIDFYGVANKPNYPMPIINANAICDEWNNFKAIILANYENLSINNIFPLQFISELPRGSLQKIKEKEY</sequence>
<keyword evidence="2" id="KW-1185">Reference proteome</keyword>
<name>A0A397SB99_9GLOM</name>
<feature type="non-terminal residue" evidence="1">
    <location>
        <position position="1"/>
    </location>
</feature>
<dbReference type="STRING" id="658196.A0A397SB99"/>
<organism evidence="1 2">
    <name type="scientific">Glomus cerebriforme</name>
    <dbReference type="NCBI Taxonomy" id="658196"/>
    <lineage>
        <taxon>Eukaryota</taxon>
        <taxon>Fungi</taxon>
        <taxon>Fungi incertae sedis</taxon>
        <taxon>Mucoromycota</taxon>
        <taxon>Glomeromycotina</taxon>
        <taxon>Glomeromycetes</taxon>
        <taxon>Glomerales</taxon>
        <taxon>Glomeraceae</taxon>
        <taxon>Glomus</taxon>
    </lineage>
</organism>
<evidence type="ECO:0000313" key="1">
    <source>
        <dbReference type="EMBL" id="RIA81287.1"/>
    </source>
</evidence>
<reference evidence="1 2" key="1">
    <citation type="submission" date="2018-06" db="EMBL/GenBank/DDBJ databases">
        <title>Comparative genomics reveals the genomic features of Rhizophagus irregularis, R. cerebriforme, R. diaphanum and Gigaspora rosea, and their symbiotic lifestyle signature.</title>
        <authorList>
            <person name="Morin E."/>
            <person name="San Clemente H."/>
            <person name="Chen E.C.H."/>
            <person name="De La Providencia I."/>
            <person name="Hainaut M."/>
            <person name="Kuo A."/>
            <person name="Kohler A."/>
            <person name="Murat C."/>
            <person name="Tang N."/>
            <person name="Roy S."/>
            <person name="Loubradou J."/>
            <person name="Henrissat B."/>
            <person name="Grigoriev I.V."/>
            <person name="Corradi N."/>
            <person name="Roux C."/>
            <person name="Martin F.M."/>
        </authorList>
    </citation>
    <scope>NUCLEOTIDE SEQUENCE [LARGE SCALE GENOMIC DNA]</scope>
    <source>
        <strain evidence="1 2">DAOM 227022</strain>
    </source>
</reference>
<protein>
    <submittedName>
        <fullName evidence="1">Uncharacterized protein</fullName>
    </submittedName>
</protein>
<dbReference type="AlphaFoldDB" id="A0A397SB99"/>
<dbReference type="OrthoDB" id="2016758at2759"/>
<dbReference type="Proteomes" id="UP000265703">
    <property type="component" value="Unassembled WGS sequence"/>
</dbReference>
<evidence type="ECO:0000313" key="2">
    <source>
        <dbReference type="Proteomes" id="UP000265703"/>
    </source>
</evidence>
<comment type="caution">
    <text evidence="1">The sequence shown here is derived from an EMBL/GenBank/DDBJ whole genome shotgun (WGS) entry which is preliminary data.</text>
</comment>